<dbReference type="InterPro" id="IPR029052">
    <property type="entry name" value="Metallo-depent_PP-like"/>
</dbReference>
<feature type="domain" description="Calcineurin-like phosphoesterase" evidence="1">
    <location>
        <begin position="24"/>
        <end position="213"/>
    </location>
</feature>
<gene>
    <name evidence="2" type="ORF">SAMN06269250_6148</name>
</gene>
<organism evidence="2 3">
    <name type="scientific">Spirosoma fluviale</name>
    <dbReference type="NCBI Taxonomy" id="1597977"/>
    <lineage>
        <taxon>Bacteria</taxon>
        <taxon>Pseudomonadati</taxon>
        <taxon>Bacteroidota</taxon>
        <taxon>Cytophagia</taxon>
        <taxon>Cytophagales</taxon>
        <taxon>Cytophagaceae</taxon>
        <taxon>Spirosoma</taxon>
    </lineage>
</organism>
<evidence type="ECO:0000313" key="3">
    <source>
        <dbReference type="Proteomes" id="UP000219452"/>
    </source>
</evidence>
<dbReference type="Gene3D" id="3.60.21.10">
    <property type="match status" value="1"/>
</dbReference>
<sequence>MKKAPTGFPVGAFLYLINLNVIEMKLLTISDLHGRTVWKEANIDQYDRVIFLGDYTDSHIFDNETIFKNLLDIIWLKHQNPHKVVLLIGNHDAQYLHFPYYRCSGFREGAKAELSSLFGMNASLFQIAHQEGDYLFSHAGVTKKWLAHFLVKTGNELNECTFGYNLAGLLNEAHRQEERFRSLLFDVGPKRGGVNAFGGPIWADRSETSTDFLMGFQQVVGHTPVSDFSTIYGDSGSITYTDVLQTKTAFYEVIIPD</sequence>
<name>A0A286GTZ0_9BACT</name>
<proteinExistence type="predicted"/>
<dbReference type="InterPro" id="IPR004843">
    <property type="entry name" value="Calcineurin-like_PHP"/>
</dbReference>
<dbReference type="AlphaFoldDB" id="A0A286GTZ0"/>
<dbReference type="SUPFAM" id="SSF56300">
    <property type="entry name" value="Metallo-dependent phosphatases"/>
    <property type="match status" value="1"/>
</dbReference>
<dbReference type="RefSeq" id="WP_245878016.1">
    <property type="nucleotide sequence ID" value="NZ_OCNH01000008.1"/>
</dbReference>
<dbReference type="Pfam" id="PF00149">
    <property type="entry name" value="Metallophos"/>
    <property type="match status" value="1"/>
</dbReference>
<evidence type="ECO:0000313" key="2">
    <source>
        <dbReference type="EMBL" id="SOD98559.1"/>
    </source>
</evidence>
<keyword evidence="3" id="KW-1185">Reference proteome</keyword>
<protein>
    <submittedName>
        <fullName evidence="2">Putative phosphoesterase</fullName>
    </submittedName>
</protein>
<evidence type="ECO:0000259" key="1">
    <source>
        <dbReference type="Pfam" id="PF00149"/>
    </source>
</evidence>
<reference evidence="3" key="1">
    <citation type="submission" date="2017-09" db="EMBL/GenBank/DDBJ databases">
        <authorList>
            <person name="Varghese N."/>
            <person name="Submissions S."/>
        </authorList>
    </citation>
    <scope>NUCLEOTIDE SEQUENCE [LARGE SCALE GENOMIC DNA]</scope>
    <source>
        <strain evidence="3">DSM 29961</strain>
    </source>
</reference>
<dbReference type="GO" id="GO:0016787">
    <property type="term" value="F:hydrolase activity"/>
    <property type="evidence" value="ECO:0007669"/>
    <property type="project" value="InterPro"/>
</dbReference>
<dbReference type="EMBL" id="OCNH01000008">
    <property type="protein sequence ID" value="SOD98559.1"/>
    <property type="molecule type" value="Genomic_DNA"/>
</dbReference>
<dbReference type="Proteomes" id="UP000219452">
    <property type="component" value="Unassembled WGS sequence"/>
</dbReference>
<accession>A0A286GTZ0</accession>